<feature type="compositionally biased region" description="Basic residues" evidence="1">
    <location>
        <begin position="34"/>
        <end position="48"/>
    </location>
</feature>
<reference evidence="2" key="1">
    <citation type="submission" date="2021-06" db="EMBL/GenBank/DDBJ databases">
        <title>Comparative genomics, transcriptomics and evolutionary studies reveal genomic signatures of adaptation to plant cell wall in hemibiotrophic fungi.</title>
        <authorList>
            <consortium name="DOE Joint Genome Institute"/>
            <person name="Baroncelli R."/>
            <person name="Diaz J.F."/>
            <person name="Benocci T."/>
            <person name="Peng M."/>
            <person name="Battaglia E."/>
            <person name="Haridas S."/>
            <person name="Andreopoulos W."/>
            <person name="Labutti K."/>
            <person name="Pangilinan J."/>
            <person name="Floch G.L."/>
            <person name="Makela M.R."/>
            <person name="Henrissat B."/>
            <person name="Grigoriev I.V."/>
            <person name="Crouch J.A."/>
            <person name="De Vries R.P."/>
            <person name="Sukno S.A."/>
            <person name="Thon M.R."/>
        </authorList>
    </citation>
    <scope>NUCLEOTIDE SEQUENCE</scope>
    <source>
        <strain evidence="2">CBS 193.32</strain>
    </source>
</reference>
<evidence type="ECO:0000313" key="2">
    <source>
        <dbReference type="EMBL" id="KAK1700013.1"/>
    </source>
</evidence>
<gene>
    <name evidence="2" type="ORF">BDP55DRAFT_645649</name>
</gene>
<dbReference type="Proteomes" id="UP001224890">
    <property type="component" value="Unassembled WGS sequence"/>
</dbReference>
<organism evidence="2 3">
    <name type="scientific">Colletotrichum godetiae</name>
    <dbReference type="NCBI Taxonomy" id="1209918"/>
    <lineage>
        <taxon>Eukaryota</taxon>
        <taxon>Fungi</taxon>
        <taxon>Dikarya</taxon>
        <taxon>Ascomycota</taxon>
        <taxon>Pezizomycotina</taxon>
        <taxon>Sordariomycetes</taxon>
        <taxon>Hypocreomycetidae</taxon>
        <taxon>Glomerellales</taxon>
        <taxon>Glomerellaceae</taxon>
        <taxon>Colletotrichum</taxon>
        <taxon>Colletotrichum acutatum species complex</taxon>
    </lineage>
</organism>
<evidence type="ECO:0000256" key="1">
    <source>
        <dbReference type="SAM" id="MobiDB-lite"/>
    </source>
</evidence>
<name>A0AAJ0B066_9PEZI</name>
<dbReference type="GeneID" id="85458179"/>
<feature type="region of interest" description="Disordered" evidence="1">
    <location>
        <begin position="1"/>
        <end position="64"/>
    </location>
</feature>
<dbReference type="AlphaFoldDB" id="A0AAJ0B066"/>
<dbReference type="RefSeq" id="XP_060435770.1">
    <property type="nucleotide sequence ID" value="XM_060573653.1"/>
</dbReference>
<comment type="caution">
    <text evidence="2">The sequence shown here is derived from an EMBL/GenBank/DDBJ whole genome shotgun (WGS) entry which is preliminary data.</text>
</comment>
<proteinExistence type="predicted"/>
<protein>
    <submittedName>
        <fullName evidence="2">Uncharacterized protein</fullName>
    </submittedName>
</protein>
<accession>A0AAJ0B066</accession>
<sequence length="83" mass="9432">MVSRVCIPRSPPMNRHAGHCPQVPPPHVLPRRTSTVRKHPWLRRHPRKSGTEKTTIASHGRAALRRNPTRAEGCICTPYIGYH</sequence>
<dbReference type="EMBL" id="JAHMHR010000003">
    <property type="protein sequence ID" value="KAK1700013.1"/>
    <property type="molecule type" value="Genomic_DNA"/>
</dbReference>
<keyword evidence="3" id="KW-1185">Reference proteome</keyword>
<evidence type="ECO:0000313" key="3">
    <source>
        <dbReference type="Proteomes" id="UP001224890"/>
    </source>
</evidence>